<protein>
    <submittedName>
        <fullName evidence="1">Uncharacterized protein</fullName>
    </submittedName>
</protein>
<dbReference type="RefSeq" id="WP_149822021.1">
    <property type="nucleotide sequence ID" value="NZ_VUOA01000045.1"/>
</dbReference>
<sequence length="246" mass="28617">MLSSLIEEQRLLRGSGKEPVQAIDQTIVAIEARLGELRKSKGDKLREASKYQTSIRPNDFDQYISARKLSEIYPKVPYYIPGTKESGEFWIEPDVKEDGRLVFRFRFIDPEARNDRTRAVIEMRPEELDRTRRALLKLHDWSVTAHERKLRRRYEKRVDCLPTENCPPEGQKVDGKASTEVVFTVNDDGATGGKFQRNKGRFEENYGISVESGLLLQAYMRHVLREGRREYEAGTQTKEDLDKMFE</sequence>
<dbReference type="AlphaFoldDB" id="A0A5B2V8E1"/>
<organism evidence="1 2">
    <name type="scientific">Salinarimonas soli</name>
    <dbReference type="NCBI Taxonomy" id="1638099"/>
    <lineage>
        <taxon>Bacteria</taxon>
        <taxon>Pseudomonadati</taxon>
        <taxon>Pseudomonadota</taxon>
        <taxon>Alphaproteobacteria</taxon>
        <taxon>Hyphomicrobiales</taxon>
        <taxon>Salinarimonadaceae</taxon>
        <taxon>Salinarimonas</taxon>
    </lineage>
</organism>
<dbReference type="EMBL" id="VUOA01000045">
    <property type="protein sequence ID" value="KAA2234702.1"/>
    <property type="molecule type" value="Genomic_DNA"/>
</dbReference>
<keyword evidence="2" id="KW-1185">Reference proteome</keyword>
<reference evidence="1 2" key="1">
    <citation type="submission" date="2019-09" db="EMBL/GenBank/DDBJ databases">
        <title>Salinarimonas rosea gen. nov., sp. nov., a new member of the a-2 subgroup of the Proteobacteria.</title>
        <authorList>
            <person name="Liu J."/>
        </authorList>
    </citation>
    <scope>NUCLEOTIDE SEQUENCE [LARGE SCALE GENOMIC DNA]</scope>
    <source>
        <strain evidence="1 2">BN140002</strain>
    </source>
</reference>
<name>A0A5B2V8E1_9HYPH</name>
<gene>
    <name evidence="1" type="ORF">F0L46_23345</name>
</gene>
<comment type="caution">
    <text evidence="1">The sequence shown here is derived from an EMBL/GenBank/DDBJ whole genome shotgun (WGS) entry which is preliminary data.</text>
</comment>
<reference evidence="1 2" key="2">
    <citation type="submission" date="2019-09" db="EMBL/GenBank/DDBJ databases">
        <authorList>
            <person name="Jin C."/>
        </authorList>
    </citation>
    <scope>NUCLEOTIDE SEQUENCE [LARGE SCALE GENOMIC DNA]</scope>
    <source>
        <strain evidence="1 2">BN140002</strain>
    </source>
</reference>
<proteinExistence type="predicted"/>
<accession>A0A5B2V8E1</accession>
<dbReference type="Proteomes" id="UP000323142">
    <property type="component" value="Unassembled WGS sequence"/>
</dbReference>
<evidence type="ECO:0000313" key="1">
    <source>
        <dbReference type="EMBL" id="KAA2234702.1"/>
    </source>
</evidence>
<dbReference type="OrthoDB" id="9816009at2"/>
<evidence type="ECO:0000313" key="2">
    <source>
        <dbReference type="Proteomes" id="UP000323142"/>
    </source>
</evidence>